<reference evidence="3" key="1">
    <citation type="submission" date="2020-06" db="EMBL/GenBank/DDBJ databases">
        <authorList>
            <person name="Li T."/>
            <person name="Hu X."/>
            <person name="Zhang T."/>
            <person name="Song X."/>
            <person name="Zhang H."/>
            <person name="Dai N."/>
            <person name="Sheng W."/>
            <person name="Hou X."/>
            <person name="Wei L."/>
        </authorList>
    </citation>
    <scope>NUCLEOTIDE SEQUENCE</scope>
    <source>
        <strain evidence="3">K16</strain>
        <tissue evidence="3">Leaf</tissue>
    </source>
</reference>
<reference evidence="3" key="2">
    <citation type="journal article" date="2024" name="Plant">
        <title>Genomic evolution and insights into agronomic trait innovations of Sesamum species.</title>
        <authorList>
            <person name="Miao H."/>
            <person name="Wang L."/>
            <person name="Qu L."/>
            <person name="Liu H."/>
            <person name="Sun Y."/>
            <person name="Le M."/>
            <person name="Wang Q."/>
            <person name="Wei S."/>
            <person name="Zheng Y."/>
            <person name="Lin W."/>
            <person name="Duan Y."/>
            <person name="Cao H."/>
            <person name="Xiong S."/>
            <person name="Wang X."/>
            <person name="Wei L."/>
            <person name="Li C."/>
            <person name="Ma Q."/>
            <person name="Ju M."/>
            <person name="Zhao R."/>
            <person name="Li G."/>
            <person name="Mu C."/>
            <person name="Tian Q."/>
            <person name="Mei H."/>
            <person name="Zhang T."/>
            <person name="Gao T."/>
            <person name="Zhang H."/>
        </authorList>
    </citation>
    <scope>NUCLEOTIDE SEQUENCE</scope>
    <source>
        <strain evidence="3">K16</strain>
    </source>
</reference>
<feature type="region of interest" description="Disordered" evidence="2">
    <location>
        <begin position="1"/>
        <end position="23"/>
    </location>
</feature>
<feature type="region of interest" description="Disordered" evidence="2">
    <location>
        <begin position="505"/>
        <end position="557"/>
    </location>
</feature>
<keyword evidence="4" id="KW-1185">Reference proteome</keyword>
<name>A0AAE1WCM8_9LAMI</name>
<dbReference type="EMBL" id="JACGWL010000012">
    <property type="protein sequence ID" value="KAK4390751.1"/>
    <property type="molecule type" value="Genomic_DNA"/>
</dbReference>
<dbReference type="PANTHER" id="PTHR21531">
    <property type="entry name" value="LOW-TEMPERATURE VIABILITY PROTEIN LTV1-RELATED"/>
    <property type="match status" value="1"/>
</dbReference>
<dbReference type="AlphaFoldDB" id="A0AAE1WCM8"/>
<proteinExistence type="inferred from homology"/>
<dbReference type="InterPro" id="IPR007307">
    <property type="entry name" value="Ltv1"/>
</dbReference>
<accession>A0AAE1WCM8</accession>
<dbReference type="GO" id="GO:0042274">
    <property type="term" value="P:ribosomal small subunit biogenesis"/>
    <property type="evidence" value="ECO:0007669"/>
    <property type="project" value="InterPro"/>
</dbReference>
<comment type="similarity">
    <text evidence="1">Belongs to the LTV1 family.</text>
</comment>
<dbReference type="PANTHER" id="PTHR21531:SF0">
    <property type="entry name" value="PROTEIN LTV1 HOMOLOG"/>
    <property type="match status" value="1"/>
</dbReference>
<evidence type="ECO:0000313" key="4">
    <source>
        <dbReference type="Proteomes" id="UP001289374"/>
    </source>
</evidence>
<evidence type="ECO:0000256" key="2">
    <source>
        <dbReference type="SAM" id="MobiDB-lite"/>
    </source>
</evidence>
<evidence type="ECO:0000256" key="1">
    <source>
        <dbReference type="ARBA" id="ARBA00009078"/>
    </source>
</evidence>
<feature type="compositionally biased region" description="Polar residues" evidence="2">
    <location>
        <begin position="8"/>
        <end position="19"/>
    </location>
</feature>
<dbReference type="Proteomes" id="UP001289374">
    <property type="component" value="Unassembled WGS sequence"/>
</dbReference>
<sequence length="699" mass="79170">MCRKSVNEGDTGNSESPQKTSEDAFDKISCVWRDVKAPTFEINRHHQRPKPNSIGEVKVRARPLVSRRAGKEQRIYHKTMGKKKKFIDKKKSATFQLMARDTSDPNYSSDPSGDRVFVRVDNNQYTPDSFMNDGDLPADPDSIFGDAPEDCDDENANGGVGGVFSNRGQTTALPDHIRKEILELGFPDDGYNYLTHLREIKNTGGGSAYYDNPKANFDQLPRDVKAYDATRVDVSKLTDASEDKSIYSVAQQSIGVRLQKVMDPEVAAILDDSDSSKFGSDIEDLEEDFVVRANILDGPVLEEIDMKLSCTVDSRVNQLQNLESGVSGAPEDGASVSGLDSQNARVRRPLDEQFDLLELHEYGADSEEEYNGYMDEYECQESLTEKLNHAFKDRPSDILHLNGEGDQNESPELTAEVIRRCREYAEKYDNDDHDVEEVLVEESSDESEVWDCETIISTYSTLDNHPGKIGAPEARRKKKLAEALLGTSAGPNQVITLKGKERLPVDFLPRSKRHGEEKTKDENNVNDKRTELQKRKPRGQESKEEKKERKSAVKLERREARQMKKEMKGLYKSEAHRAQKVAAFTDNLSMDNRRGYQRSETDRLVSLIVRNPEAYPGAYNAWFHLHFSLISTITDLQHNWLHSASSPWADTQACRCSDSLDFDKDFQFAYVALCYTQVVSWKMGKRRYTKLTSCMLVLV</sequence>
<feature type="region of interest" description="Disordered" evidence="2">
    <location>
        <begin position="324"/>
        <end position="344"/>
    </location>
</feature>
<feature type="compositionally biased region" description="Basic and acidic residues" evidence="2">
    <location>
        <begin position="514"/>
        <end position="557"/>
    </location>
</feature>
<dbReference type="GO" id="GO:0005829">
    <property type="term" value="C:cytosol"/>
    <property type="evidence" value="ECO:0007669"/>
    <property type="project" value="TreeGrafter"/>
</dbReference>
<evidence type="ECO:0000313" key="3">
    <source>
        <dbReference type="EMBL" id="KAK4390751.1"/>
    </source>
</evidence>
<organism evidence="3 4">
    <name type="scientific">Sesamum angolense</name>
    <dbReference type="NCBI Taxonomy" id="2727404"/>
    <lineage>
        <taxon>Eukaryota</taxon>
        <taxon>Viridiplantae</taxon>
        <taxon>Streptophyta</taxon>
        <taxon>Embryophyta</taxon>
        <taxon>Tracheophyta</taxon>
        <taxon>Spermatophyta</taxon>
        <taxon>Magnoliopsida</taxon>
        <taxon>eudicotyledons</taxon>
        <taxon>Gunneridae</taxon>
        <taxon>Pentapetalae</taxon>
        <taxon>asterids</taxon>
        <taxon>lamiids</taxon>
        <taxon>Lamiales</taxon>
        <taxon>Pedaliaceae</taxon>
        <taxon>Sesamum</taxon>
    </lineage>
</organism>
<dbReference type="GO" id="GO:0000056">
    <property type="term" value="P:ribosomal small subunit export from nucleus"/>
    <property type="evidence" value="ECO:0007669"/>
    <property type="project" value="TreeGrafter"/>
</dbReference>
<dbReference type="GO" id="GO:0005634">
    <property type="term" value="C:nucleus"/>
    <property type="evidence" value="ECO:0007669"/>
    <property type="project" value="TreeGrafter"/>
</dbReference>
<protein>
    <submittedName>
        <fullName evidence="3">Protein LTV1</fullName>
    </submittedName>
</protein>
<dbReference type="GO" id="GO:0030688">
    <property type="term" value="C:preribosome, small subunit precursor"/>
    <property type="evidence" value="ECO:0007669"/>
    <property type="project" value="TreeGrafter"/>
</dbReference>
<comment type="caution">
    <text evidence="3">The sequence shown here is derived from an EMBL/GenBank/DDBJ whole genome shotgun (WGS) entry which is preliminary data.</text>
</comment>
<gene>
    <name evidence="3" type="ORF">Sango_2138400</name>
</gene>
<dbReference type="Pfam" id="PF04180">
    <property type="entry name" value="LTV"/>
    <property type="match status" value="1"/>
</dbReference>